<protein>
    <submittedName>
        <fullName evidence="7">Protein SCO1/2</fullName>
    </submittedName>
</protein>
<keyword evidence="8" id="KW-1185">Reference proteome</keyword>
<keyword evidence="5" id="KW-0812">Transmembrane</keyword>
<keyword evidence="2 3" id="KW-0186">Copper</keyword>
<dbReference type="RefSeq" id="WP_093132195.1">
    <property type="nucleotide sequence ID" value="NZ_FOHJ01000002.1"/>
</dbReference>
<dbReference type="PANTHER" id="PTHR12151:SF25">
    <property type="entry name" value="LINALOOL DEHYDRATASE_ISOMERASE DOMAIN-CONTAINING PROTEIN"/>
    <property type="match status" value="1"/>
</dbReference>
<evidence type="ECO:0000256" key="1">
    <source>
        <dbReference type="ARBA" id="ARBA00010996"/>
    </source>
</evidence>
<dbReference type="PANTHER" id="PTHR12151">
    <property type="entry name" value="ELECTRON TRANSPORT PROTIN SCO1/SENC FAMILY MEMBER"/>
    <property type="match status" value="1"/>
</dbReference>
<dbReference type="STRING" id="237682.SAMN05421676_102319"/>
<comment type="similarity">
    <text evidence="1">Belongs to the SCO1/2 family.</text>
</comment>
<reference evidence="8" key="1">
    <citation type="submission" date="2016-10" db="EMBL/GenBank/DDBJ databases">
        <authorList>
            <person name="Varghese N."/>
            <person name="Submissions S."/>
        </authorList>
    </citation>
    <scope>NUCLEOTIDE SEQUENCE [LARGE SCALE GENOMIC DNA]</scope>
    <source>
        <strain evidence="8">CGMCC 1.3566</strain>
    </source>
</reference>
<dbReference type="AlphaFoldDB" id="A0A1I0B0B8"/>
<feature type="binding site" evidence="3">
    <location>
        <position position="67"/>
    </location>
    <ligand>
        <name>Cu cation</name>
        <dbReference type="ChEBI" id="CHEBI:23378"/>
    </ligand>
</feature>
<dbReference type="OrthoDB" id="9811998at2"/>
<evidence type="ECO:0000256" key="4">
    <source>
        <dbReference type="PIRSR" id="PIRSR603782-2"/>
    </source>
</evidence>
<feature type="disulfide bond" description="Redox-active" evidence="4">
    <location>
        <begin position="67"/>
        <end position="71"/>
    </location>
</feature>
<evidence type="ECO:0000256" key="5">
    <source>
        <dbReference type="SAM" id="Phobius"/>
    </source>
</evidence>
<proteinExistence type="inferred from homology"/>
<dbReference type="CDD" id="cd02968">
    <property type="entry name" value="SCO"/>
    <property type="match status" value="1"/>
</dbReference>
<dbReference type="PROSITE" id="PS51352">
    <property type="entry name" value="THIOREDOXIN_2"/>
    <property type="match status" value="1"/>
</dbReference>
<evidence type="ECO:0000256" key="3">
    <source>
        <dbReference type="PIRSR" id="PIRSR603782-1"/>
    </source>
</evidence>
<dbReference type="GO" id="GO:0046872">
    <property type="term" value="F:metal ion binding"/>
    <property type="evidence" value="ECO:0007669"/>
    <property type="project" value="UniProtKB-KW"/>
</dbReference>
<accession>A0A1I0B0B8</accession>
<sequence length="195" mass="22850">MRKTYYALFATILAMGIGLGIMYLEFWRDTGIKLPEDVTMESVSGENYSFQDMEPKVRLVEFFYAKCPDVCPLTTQRMMHLKKQFEEDGIFHDEVEFISITIDPENDTKQDLTDYMRRHGIKQNEGWIFLRGSLEDTEKVAEPFRFLFNDNGTDFITHTSFSYLLNEDNQLVEKFPMGEGFNKEEISNRIIGMID</sequence>
<keyword evidence="5" id="KW-0472">Membrane</keyword>
<evidence type="ECO:0000259" key="6">
    <source>
        <dbReference type="PROSITE" id="PS51352"/>
    </source>
</evidence>
<feature type="transmembrane region" description="Helical" evidence="5">
    <location>
        <begin position="6"/>
        <end position="24"/>
    </location>
</feature>
<keyword evidence="5" id="KW-1133">Transmembrane helix</keyword>
<feature type="binding site" evidence="3">
    <location>
        <position position="158"/>
    </location>
    <ligand>
        <name>Cu cation</name>
        <dbReference type="ChEBI" id="CHEBI:23378"/>
    </ligand>
</feature>
<feature type="domain" description="Thioredoxin" evidence="6">
    <location>
        <begin position="28"/>
        <end position="195"/>
    </location>
</feature>
<name>A0A1I0B0B8_9BACI</name>
<dbReference type="InterPro" id="IPR036249">
    <property type="entry name" value="Thioredoxin-like_sf"/>
</dbReference>
<evidence type="ECO:0000313" key="7">
    <source>
        <dbReference type="EMBL" id="SET00231.1"/>
    </source>
</evidence>
<feature type="binding site" evidence="3">
    <location>
        <position position="71"/>
    </location>
    <ligand>
        <name>Cu cation</name>
        <dbReference type="ChEBI" id="CHEBI:23378"/>
    </ligand>
</feature>
<dbReference type="InterPro" id="IPR013766">
    <property type="entry name" value="Thioredoxin_domain"/>
</dbReference>
<dbReference type="Pfam" id="PF02630">
    <property type="entry name" value="SCO1-SenC"/>
    <property type="match status" value="1"/>
</dbReference>
<keyword evidence="4" id="KW-1015">Disulfide bond</keyword>
<evidence type="ECO:0000313" key="8">
    <source>
        <dbReference type="Proteomes" id="UP000199095"/>
    </source>
</evidence>
<dbReference type="Gene3D" id="3.40.30.10">
    <property type="entry name" value="Glutaredoxin"/>
    <property type="match status" value="1"/>
</dbReference>
<gene>
    <name evidence="7" type="ORF">SAMN05421676_102319</name>
</gene>
<evidence type="ECO:0000256" key="2">
    <source>
        <dbReference type="ARBA" id="ARBA00023008"/>
    </source>
</evidence>
<dbReference type="EMBL" id="FOHJ01000002">
    <property type="protein sequence ID" value="SET00231.1"/>
    <property type="molecule type" value="Genomic_DNA"/>
</dbReference>
<dbReference type="Proteomes" id="UP000199095">
    <property type="component" value="Unassembled WGS sequence"/>
</dbReference>
<dbReference type="InterPro" id="IPR003782">
    <property type="entry name" value="SCO1/SenC"/>
</dbReference>
<organism evidence="7 8">
    <name type="scientific">Salinibacillus kushneri</name>
    <dbReference type="NCBI Taxonomy" id="237682"/>
    <lineage>
        <taxon>Bacteria</taxon>
        <taxon>Bacillati</taxon>
        <taxon>Bacillota</taxon>
        <taxon>Bacilli</taxon>
        <taxon>Bacillales</taxon>
        <taxon>Bacillaceae</taxon>
        <taxon>Salinibacillus</taxon>
    </lineage>
</organism>
<dbReference type="SUPFAM" id="SSF52833">
    <property type="entry name" value="Thioredoxin-like"/>
    <property type="match status" value="1"/>
</dbReference>
<keyword evidence="3" id="KW-0479">Metal-binding</keyword>